<dbReference type="AlphaFoldDB" id="A0A830FC98"/>
<reference evidence="2 3" key="1">
    <citation type="journal article" date="2019" name="Int. J. Syst. Evol. Microbiol.">
        <title>The Global Catalogue of Microorganisms (GCM) 10K type strain sequencing project: providing services to taxonomists for standard genome sequencing and annotation.</title>
        <authorList>
            <consortium name="The Broad Institute Genomics Platform"/>
            <consortium name="The Broad Institute Genome Sequencing Center for Infectious Disease"/>
            <person name="Wu L."/>
            <person name="Ma J."/>
        </authorList>
    </citation>
    <scope>NUCLEOTIDE SEQUENCE [LARGE SCALE GENOMIC DNA]</scope>
    <source>
        <strain evidence="2 3">JCM 19585</strain>
    </source>
</reference>
<evidence type="ECO:0000256" key="1">
    <source>
        <dbReference type="SAM" id="Phobius"/>
    </source>
</evidence>
<comment type="caution">
    <text evidence="2">The sequence shown here is derived from an EMBL/GenBank/DDBJ whole genome shotgun (WGS) entry which is preliminary data.</text>
</comment>
<dbReference type="EMBL" id="BMPF01000003">
    <property type="protein sequence ID" value="GGL39443.1"/>
    <property type="molecule type" value="Genomic_DNA"/>
</dbReference>
<feature type="transmembrane region" description="Helical" evidence="1">
    <location>
        <begin position="17"/>
        <end position="38"/>
    </location>
</feature>
<name>A0A830FC98_9EURY</name>
<gene>
    <name evidence="2" type="ORF">GCM10009037_24020</name>
</gene>
<dbReference type="RefSeq" id="WP_188883979.1">
    <property type="nucleotide sequence ID" value="NZ_BMPF01000003.1"/>
</dbReference>
<accession>A0A830FC98</accession>
<dbReference type="Proteomes" id="UP000628840">
    <property type="component" value="Unassembled WGS sequence"/>
</dbReference>
<keyword evidence="3" id="KW-1185">Reference proteome</keyword>
<keyword evidence="1" id="KW-0812">Transmembrane</keyword>
<dbReference type="OrthoDB" id="346300at2157"/>
<evidence type="ECO:0000313" key="3">
    <source>
        <dbReference type="Proteomes" id="UP000628840"/>
    </source>
</evidence>
<keyword evidence="1" id="KW-1133">Transmembrane helix</keyword>
<organism evidence="2 3">
    <name type="scientific">Halarchaeum grantii</name>
    <dbReference type="NCBI Taxonomy" id="1193105"/>
    <lineage>
        <taxon>Archaea</taxon>
        <taxon>Methanobacteriati</taxon>
        <taxon>Methanobacteriota</taxon>
        <taxon>Stenosarchaea group</taxon>
        <taxon>Halobacteria</taxon>
        <taxon>Halobacteriales</taxon>
        <taxon>Halobacteriaceae</taxon>
    </lineage>
</organism>
<protein>
    <submittedName>
        <fullName evidence="2">Uncharacterized protein</fullName>
    </submittedName>
</protein>
<sequence>MSDETPEEPWYRWGKRVLYAEMGVAVLVTVFSLAMAFMGEAGYIA</sequence>
<keyword evidence="1" id="KW-0472">Membrane</keyword>
<proteinExistence type="predicted"/>
<evidence type="ECO:0000313" key="2">
    <source>
        <dbReference type="EMBL" id="GGL39443.1"/>
    </source>
</evidence>